<evidence type="ECO:0000256" key="6">
    <source>
        <dbReference type="RuleBase" id="RU361180"/>
    </source>
</evidence>
<dbReference type="GO" id="GO:0004555">
    <property type="term" value="F:alpha,alpha-trehalase activity"/>
    <property type="evidence" value="ECO:0007669"/>
    <property type="project" value="UniProtKB-EC"/>
</dbReference>
<accession>A0AAD4R966</accession>
<evidence type="ECO:0000256" key="3">
    <source>
        <dbReference type="ARBA" id="ARBA00019905"/>
    </source>
</evidence>
<feature type="transmembrane region" description="Helical" evidence="7">
    <location>
        <begin position="416"/>
        <end position="439"/>
    </location>
</feature>
<dbReference type="Pfam" id="PF01204">
    <property type="entry name" value="Trehalase"/>
    <property type="match status" value="1"/>
</dbReference>
<keyword evidence="5 6" id="KW-0326">Glycosidase</keyword>
<keyword evidence="7" id="KW-1133">Transmembrane helix</keyword>
<dbReference type="EC" id="3.2.1.28" evidence="2 6"/>
<feature type="transmembrane region" description="Helical" evidence="7">
    <location>
        <begin position="5"/>
        <end position="23"/>
    </location>
</feature>
<dbReference type="PRINTS" id="PR00744">
    <property type="entry name" value="GLHYDRLASE37"/>
</dbReference>
<dbReference type="PANTHER" id="PTHR23403:SF3">
    <property type="entry name" value="TREHALASE"/>
    <property type="match status" value="1"/>
</dbReference>
<dbReference type="Gene3D" id="1.50.10.10">
    <property type="match status" value="1"/>
</dbReference>
<dbReference type="EMBL" id="JAKKPZ010000002">
    <property type="protein sequence ID" value="KAI1725850.1"/>
    <property type="molecule type" value="Genomic_DNA"/>
</dbReference>
<dbReference type="SUPFAM" id="SSF48208">
    <property type="entry name" value="Six-hairpin glycosidases"/>
    <property type="match status" value="1"/>
</dbReference>
<comment type="catalytic activity">
    <reaction evidence="6">
        <text>alpha,alpha-trehalose + H2O = alpha-D-glucose + beta-D-glucose</text>
        <dbReference type="Rhea" id="RHEA:32675"/>
        <dbReference type="ChEBI" id="CHEBI:15377"/>
        <dbReference type="ChEBI" id="CHEBI:15903"/>
        <dbReference type="ChEBI" id="CHEBI:16551"/>
        <dbReference type="ChEBI" id="CHEBI:17925"/>
        <dbReference type="EC" id="3.2.1.28"/>
    </reaction>
</comment>
<evidence type="ECO:0000313" key="8">
    <source>
        <dbReference type="EMBL" id="KAI1725850.1"/>
    </source>
</evidence>
<protein>
    <recommendedName>
        <fullName evidence="3 6">Trehalase</fullName>
        <ecNumber evidence="2 6">3.2.1.28</ecNumber>
    </recommendedName>
    <alternativeName>
        <fullName evidence="6">Alpha-trehalose glucohydrolase</fullName>
    </alternativeName>
</protein>
<keyword evidence="7" id="KW-0472">Membrane</keyword>
<dbReference type="Proteomes" id="UP001201812">
    <property type="component" value="Unassembled WGS sequence"/>
</dbReference>
<evidence type="ECO:0000256" key="2">
    <source>
        <dbReference type="ARBA" id="ARBA00012757"/>
    </source>
</evidence>
<reference evidence="8" key="1">
    <citation type="submission" date="2022-01" db="EMBL/GenBank/DDBJ databases">
        <title>Genome Sequence Resource for Two Populations of Ditylenchus destructor, the Migratory Endoparasitic Phytonematode.</title>
        <authorList>
            <person name="Zhang H."/>
            <person name="Lin R."/>
            <person name="Xie B."/>
        </authorList>
    </citation>
    <scope>NUCLEOTIDE SEQUENCE</scope>
    <source>
        <strain evidence="8">BazhouSP</strain>
    </source>
</reference>
<comment type="similarity">
    <text evidence="1 6">Belongs to the glycosyl hydrolase 37 family.</text>
</comment>
<evidence type="ECO:0000256" key="7">
    <source>
        <dbReference type="SAM" id="Phobius"/>
    </source>
</evidence>
<dbReference type="PROSITE" id="PS00928">
    <property type="entry name" value="TREHALASE_2"/>
    <property type="match status" value="1"/>
</dbReference>
<evidence type="ECO:0000256" key="5">
    <source>
        <dbReference type="ARBA" id="ARBA00023295"/>
    </source>
</evidence>
<dbReference type="PANTHER" id="PTHR23403">
    <property type="entry name" value="TREHALASE"/>
    <property type="match status" value="1"/>
</dbReference>
<dbReference type="InterPro" id="IPR012341">
    <property type="entry name" value="6hp_glycosidase-like_sf"/>
</dbReference>
<dbReference type="InterPro" id="IPR008928">
    <property type="entry name" value="6-hairpin_glycosidase_sf"/>
</dbReference>
<sequence length="502" mass="57913">MYEVVLHRAVTFYSTLMILYFWLSRRSQPPLFTQMIWDFYNNYEKDRKSFLEEFLPLAEKEMDWWQGKRTVSVTKKNSKIGKPHTLSLYQYRAETNCPRPENFLEDYQMGIQSGENVEFYWSSTASACESGLDFSTRWFDMEGENTLNRKGMRTNLVIPVDVNVFMVLNFRALSKLYGDGLGNKEKSLKYSKMADKLQDTFKEVFFDENTGVWFDYDLEANVLRKKFFPSNIYPLMLNTTTMEGCEKVLGYLKDLDIFKYKGGVPSSLEENSKEQWDFPNGWAPINHLFVVSLLHCKQEEAFQFAKKVADGFLTTIYNGLLNPIEGLPSQVWEKYDVRFDNGRSGFGGEYPVQAGFGWTNGAALDFIRYFYSATGQQLYADSLENVFRRTVTTNVVIRPNDQREPKLVPPMSDINFMHTSIVISAVLFCAAIVAVFLYVQFVRNKWKRGPSATSRFWNTRGPDDTAMVGSIGVAGTRMRKNPESEHRLLLNTIDDDSSGMSE</sequence>
<evidence type="ECO:0000313" key="9">
    <source>
        <dbReference type="Proteomes" id="UP001201812"/>
    </source>
</evidence>
<name>A0AAD4R966_9BILA</name>
<organism evidence="8 9">
    <name type="scientific">Ditylenchus destructor</name>
    <dbReference type="NCBI Taxonomy" id="166010"/>
    <lineage>
        <taxon>Eukaryota</taxon>
        <taxon>Metazoa</taxon>
        <taxon>Ecdysozoa</taxon>
        <taxon>Nematoda</taxon>
        <taxon>Chromadorea</taxon>
        <taxon>Rhabditida</taxon>
        <taxon>Tylenchina</taxon>
        <taxon>Tylenchomorpha</taxon>
        <taxon>Sphaerularioidea</taxon>
        <taxon>Anguinidae</taxon>
        <taxon>Anguininae</taxon>
        <taxon>Ditylenchus</taxon>
    </lineage>
</organism>
<evidence type="ECO:0000256" key="4">
    <source>
        <dbReference type="ARBA" id="ARBA00022801"/>
    </source>
</evidence>
<comment type="caution">
    <text evidence="8">The sequence shown here is derived from an EMBL/GenBank/DDBJ whole genome shotgun (WGS) entry which is preliminary data.</text>
</comment>
<dbReference type="GO" id="GO:0005993">
    <property type="term" value="P:trehalose catabolic process"/>
    <property type="evidence" value="ECO:0007669"/>
    <property type="project" value="TreeGrafter"/>
</dbReference>
<gene>
    <name evidence="8" type="ORF">DdX_02532</name>
</gene>
<keyword evidence="9" id="KW-1185">Reference proteome</keyword>
<keyword evidence="4 6" id="KW-0378">Hydrolase</keyword>
<evidence type="ECO:0000256" key="1">
    <source>
        <dbReference type="ARBA" id="ARBA00005615"/>
    </source>
</evidence>
<dbReference type="AlphaFoldDB" id="A0AAD4R966"/>
<dbReference type="InterPro" id="IPR018232">
    <property type="entry name" value="Glyco_hydro_37_CS"/>
</dbReference>
<keyword evidence="7" id="KW-0812">Transmembrane</keyword>
<dbReference type="InterPro" id="IPR001661">
    <property type="entry name" value="Glyco_hydro_37"/>
</dbReference>
<proteinExistence type="inferred from homology"/>